<keyword evidence="5" id="KW-1185">Reference proteome</keyword>
<dbReference type="PANTHER" id="PTHR43344:SF13">
    <property type="entry name" value="PHOSPHATASE RV3661-RELATED"/>
    <property type="match status" value="1"/>
</dbReference>
<evidence type="ECO:0000256" key="2">
    <source>
        <dbReference type="ARBA" id="ARBA00022801"/>
    </source>
</evidence>
<dbReference type="Gene3D" id="1.20.1440.100">
    <property type="entry name" value="SG protein - dephosphorylation function"/>
    <property type="match status" value="1"/>
</dbReference>
<comment type="caution">
    <text evidence="4">The sequence shown here is derived from an EMBL/GenBank/DDBJ whole genome shotgun (WGS) entry which is preliminary data.</text>
</comment>
<dbReference type="AlphaFoldDB" id="A0A643F8U0"/>
<keyword evidence="1" id="KW-0479">Metal-binding</keyword>
<sequence>MKLALFDLDGTLLPTDSDHAFGEFMVTLGWVDGQVWRQRNDAFFAQYQAGTLNLAEYVAFATSAWRDRPVAEAEAARARFMQEVIGPALHERARRLVDDHLGAGDLVAVVTATNEFVTRPIATAFGVEHLLAVELERDAQGRATGGIRGVPTFREGKVTRVEAWLAALGRRWDDFSDVLFYSDSTNDLPLLEKVRSPVATNPTPALASIAQERGWPILNLFETP</sequence>
<dbReference type="Gene3D" id="3.40.50.1000">
    <property type="entry name" value="HAD superfamily/HAD-like"/>
    <property type="match status" value="1"/>
</dbReference>
<evidence type="ECO:0000313" key="4">
    <source>
        <dbReference type="EMBL" id="KAB0578940.1"/>
    </source>
</evidence>
<dbReference type="InterPro" id="IPR006385">
    <property type="entry name" value="HAD_hydro_SerB1"/>
</dbReference>
<dbReference type="CDD" id="cd02612">
    <property type="entry name" value="HAD_PGPPase"/>
    <property type="match status" value="1"/>
</dbReference>
<organism evidence="4 5">
    <name type="scientific">Ideonella dechloratans</name>
    <dbReference type="NCBI Taxonomy" id="36863"/>
    <lineage>
        <taxon>Bacteria</taxon>
        <taxon>Pseudomonadati</taxon>
        <taxon>Pseudomonadota</taxon>
        <taxon>Betaproteobacteria</taxon>
        <taxon>Burkholderiales</taxon>
        <taxon>Sphaerotilaceae</taxon>
        <taxon>Ideonella</taxon>
    </lineage>
</organism>
<accession>A0A643F8U0</accession>
<keyword evidence="3" id="KW-0460">Magnesium</keyword>
<evidence type="ECO:0000256" key="3">
    <source>
        <dbReference type="ARBA" id="ARBA00022842"/>
    </source>
</evidence>
<evidence type="ECO:0000256" key="1">
    <source>
        <dbReference type="ARBA" id="ARBA00022723"/>
    </source>
</evidence>
<dbReference type="Pfam" id="PF12710">
    <property type="entry name" value="HAD"/>
    <property type="match status" value="1"/>
</dbReference>
<dbReference type="InterPro" id="IPR036412">
    <property type="entry name" value="HAD-like_sf"/>
</dbReference>
<dbReference type="NCBIfam" id="TIGR01488">
    <property type="entry name" value="HAD-SF-IB"/>
    <property type="match status" value="1"/>
</dbReference>
<dbReference type="NCBIfam" id="TIGR01490">
    <property type="entry name" value="HAD-SF-IB-hyp1"/>
    <property type="match status" value="1"/>
</dbReference>
<dbReference type="OrthoDB" id="9784466at2"/>
<dbReference type="SUPFAM" id="SSF56784">
    <property type="entry name" value="HAD-like"/>
    <property type="match status" value="1"/>
</dbReference>
<keyword evidence="2 4" id="KW-0378">Hydrolase</keyword>
<dbReference type="GO" id="GO:0016787">
    <property type="term" value="F:hydrolase activity"/>
    <property type="evidence" value="ECO:0007669"/>
    <property type="project" value="UniProtKB-KW"/>
</dbReference>
<dbReference type="EMBL" id="VZPB01000041">
    <property type="protein sequence ID" value="KAB0578940.1"/>
    <property type="molecule type" value="Genomic_DNA"/>
</dbReference>
<proteinExistence type="predicted"/>
<dbReference type="Proteomes" id="UP000430120">
    <property type="component" value="Unassembled WGS sequence"/>
</dbReference>
<evidence type="ECO:0000313" key="5">
    <source>
        <dbReference type="Proteomes" id="UP000430120"/>
    </source>
</evidence>
<dbReference type="GO" id="GO:0046872">
    <property type="term" value="F:metal ion binding"/>
    <property type="evidence" value="ECO:0007669"/>
    <property type="project" value="UniProtKB-KW"/>
</dbReference>
<gene>
    <name evidence="4" type="ORF">F7Q92_15530</name>
</gene>
<dbReference type="RefSeq" id="WP_151125009.1">
    <property type="nucleotide sequence ID" value="NZ_CP088081.1"/>
</dbReference>
<name>A0A643F8U0_IDEDE</name>
<dbReference type="InterPro" id="IPR050582">
    <property type="entry name" value="HAD-like_SerB"/>
</dbReference>
<dbReference type="PANTHER" id="PTHR43344">
    <property type="entry name" value="PHOSPHOSERINE PHOSPHATASE"/>
    <property type="match status" value="1"/>
</dbReference>
<reference evidence="4 5" key="1">
    <citation type="submission" date="2019-09" db="EMBL/GenBank/DDBJ databases">
        <title>Draft genome sequences of 48 bacterial type strains from the CCUG.</title>
        <authorList>
            <person name="Tunovic T."/>
            <person name="Pineiro-Iglesias B."/>
            <person name="Unosson C."/>
            <person name="Inganas E."/>
            <person name="Ohlen M."/>
            <person name="Cardew S."/>
            <person name="Jensie-Markopoulos S."/>
            <person name="Salva-Serra F."/>
            <person name="Jaen-Luchoro D."/>
            <person name="Karlsson R."/>
            <person name="Svensson-Stadler L."/>
            <person name="Chun J."/>
            <person name="Moore E."/>
        </authorList>
    </citation>
    <scope>NUCLEOTIDE SEQUENCE [LARGE SCALE GENOMIC DNA]</scope>
    <source>
        <strain evidence="4 5">CCUG 30977</strain>
    </source>
</reference>
<dbReference type="InterPro" id="IPR023214">
    <property type="entry name" value="HAD_sf"/>
</dbReference>
<protein>
    <submittedName>
        <fullName evidence="4">HAD family hydrolase</fullName>
    </submittedName>
</protein>